<accession>A0ABY7AJ35</accession>
<dbReference type="RefSeq" id="WP_268073856.1">
    <property type="nucleotide sequence ID" value="NZ_CP109965.1"/>
</dbReference>
<protein>
    <submittedName>
        <fullName evidence="2">Divalent-cation tolerance protein CutA</fullName>
    </submittedName>
</protein>
<dbReference type="InterPro" id="IPR004323">
    <property type="entry name" value="Ion_tolerance_CutA"/>
</dbReference>
<dbReference type="PANTHER" id="PTHR23419:SF8">
    <property type="entry name" value="FI09726P"/>
    <property type="match status" value="1"/>
</dbReference>
<dbReference type="Proteomes" id="UP001163726">
    <property type="component" value="Chromosome"/>
</dbReference>
<sequence>MTDFVQVNISCPDVDVANTIATTLVNDKLAACTQLLAPITSTYQWQGQVETNTEYLLLAKTHHSLFSRLEDKVKQIHPYQVPEIIACPIQQVSDDYRTWLANSCLIAE</sequence>
<gene>
    <name evidence="2" type="ORF">OLW01_10470</name>
</gene>
<organism evidence="2 3">
    <name type="scientific">Catenovulum adriaticum</name>
    <dbReference type="NCBI Taxonomy" id="2984846"/>
    <lineage>
        <taxon>Bacteria</taxon>
        <taxon>Pseudomonadati</taxon>
        <taxon>Pseudomonadota</taxon>
        <taxon>Gammaproteobacteria</taxon>
        <taxon>Alteromonadales</taxon>
        <taxon>Alteromonadaceae</taxon>
        <taxon>Catenovulum</taxon>
    </lineage>
</organism>
<name>A0ABY7AJ35_9ALTE</name>
<evidence type="ECO:0000256" key="1">
    <source>
        <dbReference type="ARBA" id="ARBA00010169"/>
    </source>
</evidence>
<dbReference type="EMBL" id="CP109965">
    <property type="protein sequence ID" value="WAJ69583.1"/>
    <property type="molecule type" value="Genomic_DNA"/>
</dbReference>
<evidence type="ECO:0000313" key="3">
    <source>
        <dbReference type="Proteomes" id="UP001163726"/>
    </source>
</evidence>
<reference evidence="2" key="1">
    <citation type="submission" date="2022-10" db="EMBL/GenBank/DDBJ databases">
        <title>Catenovulum adriacola sp. nov. isolated in the Harbour of Susak.</title>
        <authorList>
            <person name="Schoch T."/>
            <person name="Reich S.J."/>
            <person name="Stoeferle S."/>
            <person name="Flaiz M."/>
            <person name="Kazda M."/>
            <person name="Riedel C.U."/>
            <person name="Duerre P."/>
        </authorList>
    </citation>
    <scope>NUCLEOTIDE SEQUENCE</scope>
    <source>
        <strain evidence="2">TS8</strain>
    </source>
</reference>
<dbReference type="SUPFAM" id="SSF54913">
    <property type="entry name" value="GlnB-like"/>
    <property type="match status" value="1"/>
</dbReference>
<dbReference type="InterPro" id="IPR011322">
    <property type="entry name" value="N-reg_PII-like_a/b"/>
</dbReference>
<keyword evidence="3" id="KW-1185">Reference proteome</keyword>
<dbReference type="Gene3D" id="3.30.70.120">
    <property type="match status" value="1"/>
</dbReference>
<dbReference type="PANTHER" id="PTHR23419">
    <property type="entry name" value="DIVALENT CATION TOLERANCE CUTA-RELATED"/>
    <property type="match status" value="1"/>
</dbReference>
<proteinExistence type="inferred from homology"/>
<evidence type="ECO:0000313" key="2">
    <source>
        <dbReference type="EMBL" id="WAJ69583.1"/>
    </source>
</evidence>
<dbReference type="InterPro" id="IPR015867">
    <property type="entry name" value="N-reg_PII/ATP_PRibTrfase_C"/>
</dbReference>
<comment type="similarity">
    <text evidence="1">Belongs to the CutA family.</text>
</comment>
<dbReference type="Pfam" id="PF03091">
    <property type="entry name" value="CutA1"/>
    <property type="match status" value="1"/>
</dbReference>